<feature type="domain" description="DUF58" evidence="2">
    <location>
        <begin position="197"/>
        <end position="373"/>
    </location>
</feature>
<dbReference type="PANTHER" id="PTHR33608:SF3">
    <property type="entry name" value="SLR2013 PROTEIN"/>
    <property type="match status" value="1"/>
</dbReference>
<evidence type="ECO:0000256" key="1">
    <source>
        <dbReference type="SAM" id="Phobius"/>
    </source>
</evidence>
<evidence type="ECO:0000313" key="3">
    <source>
        <dbReference type="EMBL" id="RUL60236.1"/>
    </source>
</evidence>
<evidence type="ECO:0000259" key="2">
    <source>
        <dbReference type="Pfam" id="PF01882"/>
    </source>
</evidence>
<comment type="caution">
    <text evidence="3">The sequence shown here is derived from an EMBL/GenBank/DDBJ whole genome shotgun (WGS) entry which is preliminary data.</text>
</comment>
<keyword evidence="1" id="KW-0812">Transmembrane</keyword>
<dbReference type="AlphaFoldDB" id="A0A432LNJ4"/>
<dbReference type="OrthoDB" id="845740at2"/>
<dbReference type="RefSeq" id="WP_126679328.1">
    <property type="nucleotide sequence ID" value="NZ_RYYU01000001.1"/>
</dbReference>
<dbReference type="EMBL" id="RYYU01000001">
    <property type="protein sequence ID" value="RUL60236.1"/>
    <property type="molecule type" value="Genomic_DNA"/>
</dbReference>
<organism evidence="3 4">
    <name type="scientific">Prevotella koreensis</name>
    <dbReference type="NCBI Taxonomy" id="2490854"/>
    <lineage>
        <taxon>Bacteria</taxon>
        <taxon>Pseudomonadati</taxon>
        <taxon>Bacteroidota</taxon>
        <taxon>Bacteroidia</taxon>
        <taxon>Bacteroidales</taxon>
        <taxon>Prevotellaceae</taxon>
        <taxon>Prevotella</taxon>
    </lineage>
</organism>
<dbReference type="Pfam" id="PF01882">
    <property type="entry name" value="DUF58"/>
    <property type="match status" value="1"/>
</dbReference>
<dbReference type="Proteomes" id="UP000278983">
    <property type="component" value="Unassembled WGS sequence"/>
</dbReference>
<dbReference type="InterPro" id="IPR002881">
    <property type="entry name" value="DUF58"/>
</dbReference>
<keyword evidence="1" id="KW-1133">Transmembrane helix</keyword>
<feature type="transmembrane region" description="Helical" evidence="1">
    <location>
        <begin position="7"/>
        <end position="24"/>
    </location>
</feature>
<reference evidence="3 4" key="1">
    <citation type="submission" date="2018-12" db="EMBL/GenBank/DDBJ databases">
        <title>Genome sequencing of Prevotella sp. KCOM 3155 (= JS262).</title>
        <authorList>
            <person name="Kook J.-K."/>
            <person name="Park S.-N."/>
            <person name="Lim Y.K."/>
        </authorList>
    </citation>
    <scope>NUCLEOTIDE SEQUENCE [LARGE SCALE GENOMIC DNA]</scope>
    <source>
        <strain evidence="3 4">KCOM 3155</strain>
    </source>
</reference>
<dbReference type="PANTHER" id="PTHR33608">
    <property type="entry name" value="BLL2464 PROTEIN"/>
    <property type="match status" value="1"/>
</dbReference>
<proteinExistence type="predicted"/>
<dbReference type="SUPFAM" id="SSF53300">
    <property type="entry name" value="vWA-like"/>
    <property type="match status" value="1"/>
</dbReference>
<sequence length="437" mass="51006">MFLTRRFYIVITAVILIVAAGYWIPPLFVAGKVLLSLFLIAVLTETVLLYWRRGIASRRSCSDRFSNGDDNVVRVHVDNTFPYKVKIEVIDEIPFVFQRRDISFKAVIKAKESTTIEYHLRPKERGVYGFGNIRTFVTVGIGFVSRRFTDKVSQDVKVYPSFLMLRRYELLAMNNNLQELGIKRIRRVGHNTDFEQIKEYVQGDDYRTINWKASARRHALMVNVYQDERSQNIYNMIDRGRVMQQSFDGMTLLDYAINASLVLSYVAIRKDDKAGLITFDEKFETFVPAAKQTGQMETLMDCLYSQNASFGDTDYYSLCVHLDKHLNRRSLLVLYTNFSDMVSMRRQLSYLQQMARKHVLLVVFFLDKEQQEFIESPARDVEDYYRHVIAEKFSYEKRLIVSTLRQNGIYSLLTAPAQLSVNIINKYLELKARQIIS</sequence>
<keyword evidence="1" id="KW-0472">Membrane</keyword>
<gene>
    <name evidence="3" type="ORF">EHV08_11105</name>
</gene>
<dbReference type="InterPro" id="IPR036465">
    <property type="entry name" value="vWFA_dom_sf"/>
</dbReference>
<evidence type="ECO:0000313" key="4">
    <source>
        <dbReference type="Proteomes" id="UP000278983"/>
    </source>
</evidence>
<protein>
    <submittedName>
        <fullName evidence="3">DUF58 domain-containing protein</fullName>
    </submittedName>
</protein>
<name>A0A432LNJ4_9BACT</name>
<feature type="transmembrane region" description="Helical" evidence="1">
    <location>
        <begin position="30"/>
        <end position="51"/>
    </location>
</feature>
<accession>A0A432LNJ4</accession>
<keyword evidence="4" id="KW-1185">Reference proteome</keyword>